<dbReference type="OMA" id="APYWHAK"/>
<dbReference type="Proteomes" id="UP000001798">
    <property type="component" value="Chromosome 2"/>
</dbReference>
<dbReference type="PANTHER" id="PTHR42038">
    <property type="match status" value="1"/>
</dbReference>
<protein>
    <recommendedName>
        <fullName evidence="9">Integral membrane protein</fullName>
    </recommendedName>
</protein>
<dbReference type="RefSeq" id="XP_001558959.1">
    <property type="nucleotide sequence ID" value="XM_001558909.2"/>
</dbReference>
<reference evidence="7 8" key="3">
    <citation type="journal article" date="2017" name="Mol. Plant Pathol.">
        <title>A gapless genome sequence of the fungus Botrytis cinerea.</title>
        <authorList>
            <person name="Van Kan J.A."/>
            <person name="Stassen J.H."/>
            <person name="Mosbach A."/>
            <person name="Van Der Lee T.A."/>
            <person name="Faino L."/>
            <person name="Farmer A.D."/>
            <person name="Papasotiriou D.G."/>
            <person name="Zhou S."/>
            <person name="Seidl M.F."/>
            <person name="Cottam E."/>
            <person name="Edel D."/>
            <person name="Hahn M."/>
            <person name="Schwartz D.C."/>
            <person name="Dietrich R.A."/>
            <person name="Widdison S."/>
            <person name="Scalliet G."/>
        </authorList>
    </citation>
    <scope>NUCLEOTIDE SEQUENCE [LARGE SCALE GENOMIC DNA]</scope>
    <source>
        <strain evidence="7 8">B05.10</strain>
    </source>
</reference>
<accession>A0A384J8Q7</accession>
<dbReference type="GO" id="GO:0016829">
    <property type="term" value="F:lyase activity"/>
    <property type="evidence" value="ECO:0007669"/>
    <property type="project" value="InterPro"/>
</dbReference>
<feature type="transmembrane region" description="Helical" evidence="6">
    <location>
        <begin position="54"/>
        <end position="73"/>
    </location>
</feature>
<keyword evidence="5 6" id="KW-0472">Membrane</keyword>
<evidence type="ECO:0000313" key="7">
    <source>
        <dbReference type="EMBL" id="ATZ46807.1"/>
    </source>
</evidence>
<proteinExistence type="inferred from homology"/>
<reference evidence="7 8" key="1">
    <citation type="journal article" date="2011" name="PLoS Genet.">
        <title>Genomic analysis of the necrotrophic fungal pathogens Sclerotinia sclerotiorum and Botrytis cinerea.</title>
        <authorList>
            <person name="Amselem J."/>
            <person name="Cuomo C.A."/>
            <person name="van Kan J.A."/>
            <person name="Viaud M."/>
            <person name="Benito E.P."/>
            <person name="Couloux A."/>
            <person name="Coutinho P.M."/>
            <person name="de Vries R.P."/>
            <person name="Dyer P.S."/>
            <person name="Fillinger S."/>
            <person name="Fournier E."/>
            <person name="Gout L."/>
            <person name="Hahn M."/>
            <person name="Kohn L."/>
            <person name="Lapalu N."/>
            <person name="Plummer K.M."/>
            <person name="Pradier J.M."/>
            <person name="Quevillon E."/>
            <person name="Sharon A."/>
            <person name="Simon A."/>
            <person name="ten Have A."/>
            <person name="Tudzynski B."/>
            <person name="Tudzynski P."/>
            <person name="Wincker P."/>
            <person name="Andrew M."/>
            <person name="Anthouard V."/>
            <person name="Beever R.E."/>
            <person name="Beffa R."/>
            <person name="Benoit I."/>
            <person name="Bouzid O."/>
            <person name="Brault B."/>
            <person name="Chen Z."/>
            <person name="Choquer M."/>
            <person name="Collemare J."/>
            <person name="Cotton P."/>
            <person name="Danchin E.G."/>
            <person name="Da Silva C."/>
            <person name="Gautier A."/>
            <person name="Giraud C."/>
            <person name="Giraud T."/>
            <person name="Gonzalez C."/>
            <person name="Grossetete S."/>
            <person name="Guldener U."/>
            <person name="Henrissat B."/>
            <person name="Howlett B.J."/>
            <person name="Kodira C."/>
            <person name="Kretschmer M."/>
            <person name="Lappartient A."/>
            <person name="Leroch M."/>
            <person name="Levis C."/>
            <person name="Mauceli E."/>
            <person name="Neuveglise C."/>
            <person name="Oeser B."/>
            <person name="Pearson M."/>
            <person name="Poulain J."/>
            <person name="Poussereau N."/>
            <person name="Quesneville H."/>
            <person name="Rascle C."/>
            <person name="Schumacher J."/>
            <person name="Segurens B."/>
            <person name="Sexton A."/>
            <person name="Silva E."/>
            <person name="Sirven C."/>
            <person name="Soanes D.M."/>
            <person name="Talbot N.J."/>
            <person name="Templeton M."/>
            <person name="Yandava C."/>
            <person name="Yarden O."/>
            <person name="Zeng Q."/>
            <person name="Rollins J.A."/>
            <person name="Lebrun M.H."/>
            <person name="Dickman M."/>
        </authorList>
    </citation>
    <scope>NUCLEOTIDE SEQUENCE [LARGE SCALE GENOMIC DNA]</scope>
    <source>
        <strain evidence="7 8">B05.10</strain>
    </source>
</reference>
<comment type="subcellular location">
    <subcellularLocation>
        <location evidence="1">Membrane</location>
        <topology evidence="1">Multi-pass membrane protein</topology>
    </subcellularLocation>
</comment>
<name>A0A384J8Q7_BOTFB</name>
<dbReference type="Pfam" id="PF25129">
    <property type="entry name" value="Pyr4-TMTC"/>
    <property type="match status" value="1"/>
</dbReference>
<evidence type="ECO:0000256" key="5">
    <source>
        <dbReference type="ARBA" id="ARBA00023136"/>
    </source>
</evidence>
<dbReference type="VEuPathDB" id="FungiDB:Bcin02g01620"/>
<feature type="transmembrane region" description="Helical" evidence="6">
    <location>
        <begin position="147"/>
        <end position="166"/>
    </location>
</feature>
<comment type="similarity">
    <text evidence="2">Belongs to the paxB family.</text>
</comment>
<feature type="transmembrane region" description="Helical" evidence="6">
    <location>
        <begin position="117"/>
        <end position="135"/>
    </location>
</feature>
<dbReference type="GO" id="GO:0016020">
    <property type="term" value="C:membrane"/>
    <property type="evidence" value="ECO:0007669"/>
    <property type="project" value="UniProtKB-SubCell"/>
</dbReference>
<dbReference type="GeneID" id="5439581"/>
<evidence type="ECO:0000256" key="3">
    <source>
        <dbReference type="ARBA" id="ARBA00022692"/>
    </source>
</evidence>
<dbReference type="EMBL" id="CP009806">
    <property type="protein sequence ID" value="ATZ46807.1"/>
    <property type="molecule type" value="Genomic_DNA"/>
</dbReference>
<dbReference type="AlphaFoldDB" id="A0A384J8Q7"/>
<feature type="transmembrane region" description="Helical" evidence="6">
    <location>
        <begin position="28"/>
        <end position="45"/>
    </location>
</feature>
<sequence>MPFDIHLPLNAIDTINQPPLHYLQVQDALILSTGLFWTIAYILYIRQAYRDESYGMPIVALCANIGWEIVYGFRLPFTLTQILVFVPWLIIDAFLVYTTMKFGPNQWNHAPMVSQNLKTILGGGIGTMVVLHWAFAETFRDDMDAMFWSAFVLQMVLGISSVAQLMERGHKGGHSIEIWFCRFIGSASAILTYCWRYVYYPKDYTVVGTPLTAFLFVAAELADLYYPIVFKHLGARDAKSKVL</sequence>
<evidence type="ECO:0000256" key="2">
    <source>
        <dbReference type="ARBA" id="ARBA00006757"/>
    </source>
</evidence>
<dbReference type="PANTHER" id="PTHR42038:SF2">
    <property type="entry name" value="TERPENE CYCLASE AUSL"/>
    <property type="match status" value="1"/>
</dbReference>
<feature type="transmembrane region" description="Helical" evidence="6">
    <location>
        <begin position="178"/>
        <end position="198"/>
    </location>
</feature>
<keyword evidence="8" id="KW-1185">Reference proteome</keyword>
<keyword evidence="3 6" id="KW-0812">Transmembrane</keyword>
<gene>
    <name evidence="7" type="ORF">BCIN_02g01620</name>
</gene>
<dbReference type="InterPro" id="IPR039020">
    <property type="entry name" value="PaxB-like"/>
</dbReference>
<organism evidence="7 8">
    <name type="scientific">Botryotinia fuckeliana (strain B05.10)</name>
    <name type="common">Noble rot fungus</name>
    <name type="synonym">Botrytis cinerea</name>
    <dbReference type="NCBI Taxonomy" id="332648"/>
    <lineage>
        <taxon>Eukaryota</taxon>
        <taxon>Fungi</taxon>
        <taxon>Dikarya</taxon>
        <taxon>Ascomycota</taxon>
        <taxon>Pezizomycotina</taxon>
        <taxon>Leotiomycetes</taxon>
        <taxon>Helotiales</taxon>
        <taxon>Sclerotiniaceae</taxon>
        <taxon>Botrytis</taxon>
    </lineage>
</organism>
<dbReference type="KEGG" id="bfu:BCIN_02g01620"/>
<evidence type="ECO:0008006" key="9">
    <source>
        <dbReference type="Google" id="ProtNLM"/>
    </source>
</evidence>
<keyword evidence="4 6" id="KW-1133">Transmembrane helix</keyword>
<feature type="transmembrane region" description="Helical" evidence="6">
    <location>
        <begin position="204"/>
        <end position="226"/>
    </location>
</feature>
<evidence type="ECO:0000256" key="4">
    <source>
        <dbReference type="ARBA" id="ARBA00022989"/>
    </source>
</evidence>
<evidence type="ECO:0000313" key="8">
    <source>
        <dbReference type="Proteomes" id="UP000001798"/>
    </source>
</evidence>
<dbReference type="OrthoDB" id="5294024at2759"/>
<evidence type="ECO:0000256" key="1">
    <source>
        <dbReference type="ARBA" id="ARBA00004141"/>
    </source>
</evidence>
<reference evidence="7 8" key="2">
    <citation type="journal article" date="2012" name="Eukaryot. Cell">
        <title>Genome update of Botrytis cinerea strains B05.10 and T4.</title>
        <authorList>
            <person name="Staats M."/>
            <person name="van Kan J.A."/>
        </authorList>
    </citation>
    <scope>NUCLEOTIDE SEQUENCE [LARGE SCALE GENOMIC DNA]</scope>
    <source>
        <strain evidence="7 8">B05.10</strain>
    </source>
</reference>
<evidence type="ECO:0000256" key="6">
    <source>
        <dbReference type="SAM" id="Phobius"/>
    </source>
</evidence>
<feature type="transmembrane region" description="Helical" evidence="6">
    <location>
        <begin position="79"/>
        <end position="97"/>
    </location>
</feature>